<accession>A0A1U7LT66</accession>
<dbReference type="PANTHER" id="PTHR36182:SF1">
    <property type="entry name" value="PROTEIN, PUTATIVE (AFU_ORTHOLOGUE AFUA_6G10930)-RELATED"/>
    <property type="match status" value="1"/>
</dbReference>
<dbReference type="OrthoDB" id="2342176at2759"/>
<dbReference type="Gene3D" id="2.70.50.70">
    <property type="match status" value="1"/>
</dbReference>
<feature type="region of interest" description="Disordered" evidence="1">
    <location>
        <begin position="186"/>
        <end position="271"/>
    </location>
</feature>
<feature type="compositionally biased region" description="Polar residues" evidence="1">
    <location>
        <begin position="202"/>
        <end position="223"/>
    </location>
</feature>
<evidence type="ECO:0000256" key="2">
    <source>
        <dbReference type="SAM" id="SignalP"/>
    </source>
</evidence>
<comment type="caution">
    <text evidence="3">The sequence shown here is derived from an EMBL/GenBank/DDBJ whole genome shotgun (WGS) entry which is preliminary data.</text>
</comment>
<evidence type="ECO:0000313" key="4">
    <source>
        <dbReference type="Proteomes" id="UP000186594"/>
    </source>
</evidence>
<gene>
    <name evidence="3" type="ORF">NEOLI_001382</name>
</gene>
<evidence type="ECO:0000313" key="3">
    <source>
        <dbReference type="EMBL" id="OLL25865.1"/>
    </source>
</evidence>
<feature type="signal peptide" evidence="2">
    <location>
        <begin position="1"/>
        <end position="17"/>
    </location>
</feature>
<feature type="chain" id="PRO_5012143253" description="Extracellular protein" evidence="2">
    <location>
        <begin position="18"/>
        <end position="334"/>
    </location>
</feature>
<reference evidence="3 4" key="1">
    <citation type="submission" date="2016-04" db="EMBL/GenBank/DDBJ databases">
        <title>Evolutionary innovation and constraint leading to complex multicellularity in the Ascomycota.</title>
        <authorList>
            <person name="Cisse O."/>
            <person name="Nguyen A."/>
            <person name="Hewitt D.A."/>
            <person name="Jedd G."/>
            <person name="Stajich J.E."/>
        </authorList>
    </citation>
    <scope>NUCLEOTIDE SEQUENCE [LARGE SCALE GENOMIC DNA]</scope>
    <source>
        <strain evidence="3 4">DAH-3</strain>
    </source>
</reference>
<keyword evidence="4" id="KW-1185">Reference proteome</keyword>
<dbReference type="Proteomes" id="UP000186594">
    <property type="component" value="Unassembled WGS sequence"/>
</dbReference>
<dbReference type="EMBL" id="LXFE01000294">
    <property type="protein sequence ID" value="OLL25865.1"/>
    <property type="molecule type" value="Genomic_DNA"/>
</dbReference>
<dbReference type="PANTHER" id="PTHR36182">
    <property type="entry name" value="PROTEIN, PUTATIVE (AFU_ORTHOLOGUE AFUA_6G10930)-RELATED"/>
    <property type="match status" value="1"/>
</dbReference>
<evidence type="ECO:0008006" key="5">
    <source>
        <dbReference type="Google" id="ProtNLM"/>
    </source>
</evidence>
<organism evidence="3 4">
    <name type="scientific">Neolecta irregularis (strain DAH-3)</name>
    <dbReference type="NCBI Taxonomy" id="1198029"/>
    <lineage>
        <taxon>Eukaryota</taxon>
        <taxon>Fungi</taxon>
        <taxon>Dikarya</taxon>
        <taxon>Ascomycota</taxon>
        <taxon>Taphrinomycotina</taxon>
        <taxon>Neolectales</taxon>
        <taxon>Neolectaceae</taxon>
        <taxon>Neolecta</taxon>
    </lineage>
</organism>
<evidence type="ECO:0000256" key="1">
    <source>
        <dbReference type="SAM" id="MobiDB-lite"/>
    </source>
</evidence>
<dbReference type="AlphaFoldDB" id="A0A1U7LT66"/>
<proteinExistence type="predicted"/>
<dbReference type="OMA" id="QSMEFTI"/>
<sequence>MTWFLAIFLQLVLMSFAHVQMISPPPLRSKYDPQSSSIDYSMTDPLTLDGSDFPCKGYQNDPITHTVATYAAGSSYTIQLAGTAVHGGGSCQISLSYNNGESFQVIHSMIGGCPLPLSYEFTVPSDAPQSGQALLAWTWFNEIGNREMYMNCARVKVTGSGSGFTAPAIFEANIFGSGTCNTPDNKDIIFPNPGDSVEYGGSPSSRSSGANLPGCPSSNDNNISSGSGSSSASSPSRSSSSSFTSSTALPRSPLRSSSVSNSSRYSTEFIPPTPSTFNASAGYLASSCVRNSIKCISDVLWALCTNDVYVDMGRVAPGTTCSNGKLTKRTYGNQ</sequence>
<feature type="compositionally biased region" description="Low complexity" evidence="1">
    <location>
        <begin position="224"/>
        <end position="267"/>
    </location>
</feature>
<protein>
    <recommendedName>
        <fullName evidence="5">Extracellular protein</fullName>
    </recommendedName>
</protein>
<keyword evidence="2" id="KW-0732">Signal</keyword>
<name>A0A1U7LT66_NEOID</name>